<evidence type="ECO:0000256" key="8">
    <source>
        <dbReference type="ARBA" id="ARBA00022833"/>
    </source>
</evidence>
<evidence type="ECO:0000259" key="12">
    <source>
        <dbReference type="SMART" id="SM00382"/>
    </source>
</evidence>
<keyword evidence="8" id="KW-0862">Zinc</keyword>
<dbReference type="STRING" id="1297617.IB211_01767c"/>
<dbReference type="InterPro" id="IPR001270">
    <property type="entry name" value="ClpA/B"/>
</dbReference>
<dbReference type="PRINTS" id="PR00300">
    <property type="entry name" value="CLPPROTEASEA"/>
</dbReference>
<keyword evidence="10" id="KW-0239">DNA-directed DNA polymerase</keyword>
<evidence type="ECO:0000313" key="14">
    <source>
        <dbReference type="Proteomes" id="UP000064844"/>
    </source>
</evidence>
<dbReference type="AlphaFoldDB" id="A0A0S2W490"/>
<keyword evidence="4 13" id="KW-0548">Nucleotidyltransferase</keyword>
<protein>
    <recommendedName>
        <fullName evidence="2">DNA-directed DNA polymerase</fullName>
        <ecNumber evidence="2">2.7.7.7</ecNumber>
    </recommendedName>
</protein>
<dbReference type="Pfam" id="PF13177">
    <property type="entry name" value="DNA_pol3_delta2"/>
    <property type="match status" value="1"/>
</dbReference>
<name>A0A0S2W490_9FIRM</name>
<organism evidence="13 14">
    <name type="scientific">Intestinimonas butyriciproducens</name>
    <dbReference type="NCBI Taxonomy" id="1297617"/>
    <lineage>
        <taxon>Bacteria</taxon>
        <taxon>Bacillati</taxon>
        <taxon>Bacillota</taxon>
        <taxon>Clostridia</taxon>
        <taxon>Eubacteriales</taxon>
        <taxon>Intestinimonas</taxon>
    </lineage>
</organism>
<keyword evidence="14" id="KW-1185">Reference proteome</keyword>
<dbReference type="GO" id="GO:0003677">
    <property type="term" value="F:DNA binding"/>
    <property type="evidence" value="ECO:0007669"/>
    <property type="project" value="InterPro"/>
</dbReference>
<dbReference type="KEGG" id="ibu:IB211_01767c"/>
<evidence type="ECO:0000313" key="13">
    <source>
        <dbReference type="EMBL" id="ALP94158.1"/>
    </source>
</evidence>
<dbReference type="RefSeq" id="WP_058117776.1">
    <property type="nucleotide sequence ID" value="NZ_CALICV010000146.1"/>
</dbReference>
<dbReference type="InterPro" id="IPR012763">
    <property type="entry name" value="DNA_pol_III_sug/sutau_N"/>
</dbReference>
<dbReference type="InterPro" id="IPR045085">
    <property type="entry name" value="HLD_clamp_pol_III_gamma_tau"/>
</dbReference>
<dbReference type="SMART" id="SM00382">
    <property type="entry name" value="AAA"/>
    <property type="match status" value="1"/>
</dbReference>
<dbReference type="NCBIfam" id="NF004046">
    <property type="entry name" value="PRK05563.1"/>
    <property type="match status" value="1"/>
</dbReference>
<reference evidence="14" key="2">
    <citation type="submission" date="2015-04" db="EMBL/GenBank/DDBJ databases">
        <title>A butyrogenic pathway from the amino acid lysine in a human gut commensal.</title>
        <authorList>
            <person name="de Vos W.M."/>
            <person name="Bui N.T.P."/>
            <person name="Plugge C.M."/>
            <person name="Ritari J."/>
        </authorList>
    </citation>
    <scope>NUCLEOTIDE SEQUENCE [LARGE SCALE GENOMIC DNA]</scope>
    <source>
        <strain evidence="14">AF211</strain>
    </source>
</reference>
<evidence type="ECO:0000256" key="2">
    <source>
        <dbReference type="ARBA" id="ARBA00012417"/>
    </source>
</evidence>
<dbReference type="Gene3D" id="1.10.8.60">
    <property type="match status" value="1"/>
</dbReference>
<feature type="domain" description="AAA+ ATPase" evidence="12">
    <location>
        <begin position="36"/>
        <end position="178"/>
    </location>
</feature>
<dbReference type="SUPFAM" id="SSF48019">
    <property type="entry name" value="post-AAA+ oligomerization domain-like"/>
    <property type="match status" value="1"/>
</dbReference>
<dbReference type="Gene3D" id="1.20.272.10">
    <property type="match status" value="1"/>
</dbReference>
<evidence type="ECO:0000256" key="10">
    <source>
        <dbReference type="ARBA" id="ARBA00022932"/>
    </source>
</evidence>
<keyword evidence="6" id="KW-0479">Metal-binding</keyword>
<evidence type="ECO:0000256" key="1">
    <source>
        <dbReference type="ARBA" id="ARBA00006360"/>
    </source>
</evidence>
<dbReference type="InterPro" id="IPR027417">
    <property type="entry name" value="P-loop_NTPase"/>
</dbReference>
<dbReference type="InterPro" id="IPR050238">
    <property type="entry name" value="DNA_Rep/Repair_Clamp_Loader"/>
</dbReference>
<dbReference type="FunFam" id="3.40.50.300:FF:000014">
    <property type="entry name" value="DNA polymerase III subunit gamma/tau"/>
    <property type="match status" value="1"/>
</dbReference>
<dbReference type="InterPro" id="IPR003593">
    <property type="entry name" value="AAA+_ATPase"/>
</dbReference>
<dbReference type="GO" id="GO:0005524">
    <property type="term" value="F:ATP binding"/>
    <property type="evidence" value="ECO:0007669"/>
    <property type="project" value="UniProtKB-KW"/>
</dbReference>
<keyword evidence="3 13" id="KW-0808">Transferase</keyword>
<sequence>MYQALYRKWRPRTFDDVVGQTHITDTLKRQVATGRLSHAYLFTGTRGTGKTTCAKILARAVNCEHPVDGNPCNTCDSCRGIENGSILDVLELDAASNNGVDQVRALRDEAVYTPAAVRKRVYIVDEVHMLSTAAFNALLKILEEPPAHLMFILATTELHKVPATIKSRCQQFSFQRILPGDIAQRLLYVAEREGIALTSGGAALLSRLADGGLRDALSLLDQCAGPAGPIGEQQVLDALGLAGNLETARLMGRVADRDAGGALEDIARLYGGGKDISAILGELASLTRDLLIRKTAPRSGGTLLNGGFDETTIRGLSEKFTAPRLVWMLTVLQAALAELPRSSNRRTDAELCLIRLCDERLDDSAGGLAARLDRVEAQLSSGVPLPKVKSENTCQIISGEKAEISISQSCMQGETPVDDARSQKDLPPWEAAGIPRVEPMAAASDPKPTADTVPPVSPVPGGDIWPALAAGLKNKVSRNAWSFLGNPSMVRGEYADGVLTLWADDELVKGVVSRPTVLEAVGTLAQSRLGHEVRVSVKVGRPESVAVHDKLDDLLAFGRRFDNITIKE</sequence>
<keyword evidence="7" id="KW-0547">Nucleotide-binding</keyword>
<dbReference type="Pfam" id="PF12169">
    <property type="entry name" value="DNA_pol3_gamma3"/>
    <property type="match status" value="1"/>
</dbReference>
<dbReference type="GO" id="GO:0046872">
    <property type="term" value="F:metal ion binding"/>
    <property type="evidence" value="ECO:0007669"/>
    <property type="project" value="UniProtKB-KW"/>
</dbReference>
<comment type="catalytic activity">
    <reaction evidence="11">
        <text>DNA(n) + a 2'-deoxyribonucleoside 5'-triphosphate = DNA(n+1) + diphosphate</text>
        <dbReference type="Rhea" id="RHEA:22508"/>
        <dbReference type="Rhea" id="RHEA-COMP:17339"/>
        <dbReference type="Rhea" id="RHEA-COMP:17340"/>
        <dbReference type="ChEBI" id="CHEBI:33019"/>
        <dbReference type="ChEBI" id="CHEBI:61560"/>
        <dbReference type="ChEBI" id="CHEBI:173112"/>
        <dbReference type="EC" id="2.7.7.7"/>
    </reaction>
</comment>
<dbReference type="GO" id="GO:0009360">
    <property type="term" value="C:DNA polymerase III complex"/>
    <property type="evidence" value="ECO:0007669"/>
    <property type="project" value="InterPro"/>
</dbReference>
<dbReference type="Gene3D" id="3.40.50.300">
    <property type="entry name" value="P-loop containing nucleotide triphosphate hydrolases"/>
    <property type="match status" value="1"/>
</dbReference>
<dbReference type="Proteomes" id="UP000064844">
    <property type="component" value="Chromosome"/>
</dbReference>
<dbReference type="EC" id="2.7.7.7" evidence="2"/>
<evidence type="ECO:0000256" key="5">
    <source>
        <dbReference type="ARBA" id="ARBA00022705"/>
    </source>
</evidence>
<evidence type="ECO:0000256" key="6">
    <source>
        <dbReference type="ARBA" id="ARBA00022723"/>
    </source>
</evidence>
<dbReference type="eggNOG" id="COG2812">
    <property type="taxonomic scope" value="Bacteria"/>
</dbReference>
<evidence type="ECO:0000256" key="7">
    <source>
        <dbReference type="ARBA" id="ARBA00022741"/>
    </source>
</evidence>
<dbReference type="SUPFAM" id="SSF52540">
    <property type="entry name" value="P-loop containing nucleoside triphosphate hydrolases"/>
    <property type="match status" value="1"/>
</dbReference>
<comment type="similarity">
    <text evidence="1">Belongs to the DnaX/STICHEL family.</text>
</comment>
<dbReference type="InterPro" id="IPR008921">
    <property type="entry name" value="DNA_pol3_clamp-load_cplx_C"/>
</dbReference>
<dbReference type="InterPro" id="IPR022754">
    <property type="entry name" value="DNA_pol_III_gamma-3"/>
</dbReference>
<dbReference type="PATRIC" id="fig|1297617.4.peg.1814"/>
<dbReference type="Pfam" id="PF22608">
    <property type="entry name" value="DNAX_ATPase_lid"/>
    <property type="match status" value="1"/>
</dbReference>
<dbReference type="GO" id="GO:0003887">
    <property type="term" value="F:DNA-directed DNA polymerase activity"/>
    <property type="evidence" value="ECO:0007669"/>
    <property type="project" value="UniProtKB-KW"/>
</dbReference>
<accession>A0A0S2W490</accession>
<evidence type="ECO:0000256" key="9">
    <source>
        <dbReference type="ARBA" id="ARBA00022840"/>
    </source>
</evidence>
<gene>
    <name evidence="13" type="ORF">IB211_01767c</name>
</gene>
<evidence type="ECO:0000256" key="11">
    <source>
        <dbReference type="ARBA" id="ARBA00049244"/>
    </source>
</evidence>
<dbReference type="PANTHER" id="PTHR11669:SF0">
    <property type="entry name" value="PROTEIN STICHEL-LIKE 2"/>
    <property type="match status" value="1"/>
</dbReference>
<dbReference type="EMBL" id="CP011307">
    <property type="protein sequence ID" value="ALP94158.1"/>
    <property type="molecule type" value="Genomic_DNA"/>
</dbReference>
<keyword evidence="9" id="KW-0067">ATP-binding</keyword>
<evidence type="ECO:0000256" key="4">
    <source>
        <dbReference type="ARBA" id="ARBA00022695"/>
    </source>
</evidence>
<proteinExistence type="inferred from homology"/>
<keyword evidence="5" id="KW-0235">DNA replication</keyword>
<dbReference type="GO" id="GO:0006261">
    <property type="term" value="P:DNA-templated DNA replication"/>
    <property type="evidence" value="ECO:0007669"/>
    <property type="project" value="TreeGrafter"/>
</dbReference>
<reference evidence="13 14" key="1">
    <citation type="journal article" date="2015" name="Nat. Commun.">
        <title>Production of butyrate from lysine and the Amadori product fructoselysine by a human gut commensal.</title>
        <authorList>
            <person name="Bui T.P."/>
            <person name="Ritari J."/>
            <person name="Boeren S."/>
            <person name="de Waard P."/>
            <person name="Plugge C.M."/>
            <person name="de Vos W.M."/>
        </authorList>
    </citation>
    <scope>NUCLEOTIDE SEQUENCE [LARGE SCALE GENOMIC DNA]</scope>
    <source>
        <strain evidence="13 14">AF211</strain>
    </source>
</reference>
<dbReference type="PANTHER" id="PTHR11669">
    <property type="entry name" value="REPLICATION FACTOR C / DNA POLYMERASE III GAMMA-TAU SUBUNIT"/>
    <property type="match status" value="1"/>
</dbReference>
<evidence type="ECO:0000256" key="3">
    <source>
        <dbReference type="ARBA" id="ARBA00022679"/>
    </source>
</evidence>
<dbReference type="NCBIfam" id="TIGR02397">
    <property type="entry name" value="dnaX_nterm"/>
    <property type="match status" value="1"/>
</dbReference>